<dbReference type="Proteomes" id="UP000308038">
    <property type="component" value="Unassembled WGS sequence"/>
</dbReference>
<organism evidence="2 3">
    <name type="scientific">Sphingomonas olei</name>
    <dbReference type="NCBI Taxonomy" id="1886787"/>
    <lineage>
        <taxon>Bacteria</taxon>
        <taxon>Pseudomonadati</taxon>
        <taxon>Pseudomonadota</taxon>
        <taxon>Alphaproteobacteria</taxon>
        <taxon>Sphingomonadales</taxon>
        <taxon>Sphingomonadaceae</taxon>
        <taxon>Sphingomonas</taxon>
    </lineage>
</organism>
<dbReference type="RefSeq" id="WP_136451825.1">
    <property type="nucleotide sequence ID" value="NZ_SSTI01000008.1"/>
</dbReference>
<keyword evidence="3" id="KW-1185">Reference proteome</keyword>
<evidence type="ECO:0000256" key="1">
    <source>
        <dbReference type="SAM" id="MobiDB-lite"/>
    </source>
</evidence>
<feature type="region of interest" description="Disordered" evidence="1">
    <location>
        <begin position="1"/>
        <end position="79"/>
    </location>
</feature>
<comment type="caution">
    <text evidence="2">The sequence shown here is derived from an EMBL/GenBank/DDBJ whole genome shotgun (WGS) entry which is preliminary data.</text>
</comment>
<dbReference type="EMBL" id="SSTI01000008">
    <property type="protein sequence ID" value="THG39425.1"/>
    <property type="molecule type" value="Genomic_DNA"/>
</dbReference>
<protein>
    <submittedName>
        <fullName evidence="2">Uncharacterized protein</fullName>
    </submittedName>
</protein>
<evidence type="ECO:0000313" key="2">
    <source>
        <dbReference type="EMBL" id="THG39425.1"/>
    </source>
</evidence>
<reference evidence="2 3" key="1">
    <citation type="submission" date="2019-04" db="EMBL/GenBank/DDBJ databases">
        <title>Microbes associate with the intestines of laboratory mice.</title>
        <authorList>
            <person name="Navarre W."/>
            <person name="Wong E."/>
            <person name="Huang K.C."/>
            <person name="Tropini C."/>
            <person name="Ng K."/>
            <person name="Yu B."/>
        </authorList>
    </citation>
    <scope>NUCLEOTIDE SEQUENCE [LARGE SCALE GENOMIC DNA]</scope>
    <source>
        <strain evidence="2 3">NM83_B4-11</strain>
    </source>
</reference>
<accession>A0ABY2QFR8</accession>
<proteinExistence type="predicted"/>
<name>A0ABY2QFR8_9SPHN</name>
<feature type="compositionally biased region" description="Basic and acidic residues" evidence="1">
    <location>
        <begin position="9"/>
        <end position="19"/>
    </location>
</feature>
<evidence type="ECO:0000313" key="3">
    <source>
        <dbReference type="Proteomes" id="UP000308038"/>
    </source>
</evidence>
<sequence>MAENPRTTSARDHDDKDVIEGMIPAGDAQAGTSGGALAPDLGSRADLKQVDDPDGSTPLTKQADIDADQAFRSSRPVGG</sequence>
<gene>
    <name evidence="2" type="ORF">E5988_12170</name>
</gene>